<evidence type="ECO:0000313" key="3">
    <source>
        <dbReference type="Proteomes" id="UP000266934"/>
    </source>
</evidence>
<evidence type="ECO:0000256" key="1">
    <source>
        <dbReference type="SAM" id="MobiDB-lite"/>
    </source>
</evidence>
<organism evidence="2 3">
    <name type="scientific">Blastochloris tepida</name>
    <dbReference type="NCBI Taxonomy" id="2233851"/>
    <lineage>
        <taxon>Bacteria</taxon>
        <taxon>Pseudomonadati</taxon>
        <taxon>Pseudomonadota</taxon>
        <taxon>Alphaproteobacteria</taxon>
        <taxon>Hyphomicrobiales</taxon>
        <taxon>Blastochloridaceae</taxon>
        <taxon>Blastochloris</taxon>
    </lineage>
</organism>
<reference evidence="2 3" key="1">
    <citation type="submission" date="2018-08" db="EMBL/GenBank/DDBJ databases">
        <title>Complete genome sequencing of Blastochloris tepida GI.</title>
        <authorList>
            <person name="Tsukatani Y."/>
            <person name="Mori H."/>
        </authorList>
    </citation>
    <scope>NUCLEOTIDE SEQUENCE [LARGE SCALE GENOMIC DNA]</scope>
    <source>
        <strain evidence="2 3">GI</strain>
    </source>
</reference>
<feature type="region of interest" description="Disordered" evidence="1">
    <location>
        <begin position="417"/>
        <end position="441"/>
    </location>
</feature>
<sequence length="533" mass="53323">MLKVEAGAIVVRPDRAGSASPLCRPFRLPSNRVHADTTAMLLRLLLAAVVFGSATAATAQNAVQGSARQAQPSGATDVGRMIDEAVGMPAMPTAPPANLLPPGNLPPPANTFEAGRPAPAAPPPGLAVEVVPGDASIAAGKAVAPGVSRTLRIALTNHGTVPLARIAVTAQLDGARAEPSGPWRVEGALVRAEVRTLAPGARVLLPLQVRSADPGPAGQATGRVLVDARIQGQPPAGDDFAWTVKDCPGAYRAALEGVRTGALVELRQASEAMRKGNPDLPSGGLSFRPAKPARGAAGMPIRIAAGVASRRGGDPELARDPLLYTAARTILELDQYMKQRAVPTLCTGAAGVVAAYRRAFTPVESRLAAIRDAAAMARSAPAAEGVATTGGATTGGAMTGELRASDLKANDVTAVVSTPGNAGSGPAASAGAGSGPDSGGDLAARARRAAIDAGLLPADAPDAGSALATLAAARAAMRTGTRLDPAAADALSAVEVEAWLAEAEAGAERLSQAFKATLDGVLAAHDANCTCAP</sequence>
<evidence type="ECO:0000313" key="2">
    <source>
        <dbReference type="EMBL" id="BBF93840.1"/>
    </source>
</evidence>
<protein>
    <recommendedName>
        <fullName evidence="4">DUF11 domain-containing protein</fullName>
    </recommendedName>
</protein>
<dbReference type="AlphaFoldDB" id="A0A348G2Q7"/>
<dbReference type="EMBL" id="AP018907">
    <property type="protein sequence ID" value="BBF93840.1"/>
    <property type="molecule type" value="Genomic_DNA"/>
</dbReference>
<proteinExistence type="predicted"/>
<accession>A0A348G2Q7</accession>
<evidence type="ECO:0008006" key="4">
    <source>
        <dbReference type="Google" id="ProtNLM"/>
    </source>
</evidence>
<name>A0A348G2Q7_9HYPH</name>
<dbReference type="Proteomes" id="UP000266934">
    <property type="component" value="Chromosome"/>
</dbReference>
<gene>
    <name evidence="2" type="ORF">BLTE_25250</name>
</gene>
<keyword evidence="3" id="KW-1185">Reference proteome</keyword>
<dbReference type="KEGG" id="blag:BLTE_25250"/>